<keyword evidence="6" id="KW-0269">Exonuclease</keyword>
<keyword evidence="1" id="KW-0540">Nuclease</keyword>
<evidence type="ECO:0000256" key="7">
    <source>
        <dbReference type="ARBA" id="ARBA00022840"/>
    </source>
</evidence>
<dbReference type="PANTHER" id="PTHR30591:SF1">
    <property type="entry name" value="RECBCD ENZYME SUBUNIT RECC"/>
    <property type="match status" value="1"/>
</dbReference>
<dbReference type="GO" id="GO:0006310">
    <property type="term" value="P:DNA recombination"/>
    <property type="evidence" value="ECO:0007669"/>
    <property type="project" value="TreeGrafter"/>
</dbReference>
<dbReference type="SUPFAM" id="SSF52540">
    <property type="entry name" value="P-loop containing nucleoside triphosphate hydrolases"/>
    <property type="match status" value="2"/>
</dbReference>
<dbReference type="GO" id="GO:0006281">
    <property type="term" value="P:DNA repair"/>
    <property type="evidence" value="ECO:0007669"/>
    <property type="project" value="UniProtKB-KW"/>
</dbReference>
<dbReference type="AlphaFoldDB" id="A0A1M5AEU7"/>
<dbReference type="InterPro" id="IPR041500">
    <property type="entry name" value="RecC_C"/>
</dbReference>
<evidence type="ECO:0000256" key="10">
    <source>
        <dbReference type="SAM" id="MobiDB-lite"/>
    </source>
</evidence>
<evidence type="ECO:0000256" key="9">
    <source>
        <dbReference type="ARBA" id="ARBA00023204"/>
    </source>
</evidence>
<dbReference type="GO" id="GO:0005524">
    <property type="term" value="F:ATP binding"/>
    <property type="evidence" value="ECO:0007669"/>
    <property type="project" value="UniProtKB-KW"/>
</dbReference>
<keyword evidence="3" id="KW-0227">DNA damage</keyword>
<evidence type="ECO:0000256" key="1">
    <source>
        <dbReference type="ARBA" id="ARBA00022722"/>
    </source>
</evidence>
<feature type="domain" description="RecC C-terminal" evidence="11">
    <location>
        <begin position="805"/>
        <end position="961"/>
    </location>
</feature>
<keyword evidence="8" id="KW-0238">DNA-binding</keyword>
<reference evidence="13" key="1">
    <citation type="submission" date="2016-11" db="EMBL/GenBank/DDBJ databases">
        <authorList>
            <person name="Varghese N."/>
            <person name="Submissions S."/>
        </authorList>
    </citation>
    <scope>NUCLEOTIDE SEQUENCE [LARGE SCALE GENOMIC DNA]</scope>
    <source>
        <strain evidence="13">DSM 9756</strain>
    </source>
</reference>
<dbReference type="Gene3D" id="3.40.50.10930">
    <property type="match status" value="1"/>
</dbReference>
<evidence type="ECO:0000256" key="5">
    <source>
        <dbReference type="ARBA" id="ARBA00022806"/>
    </source>
</evidence>
<dbReference type="SUPFAM" id="SSF52980">
    <property type="entry name" value="Restriction endonuclease-like"/>
    <property type="match status" value="1"/>
</dbReference>
<name>A0A1M5AEU7_9BACT</name>
<protein>
    <submittedName>
        <fullName evidence="12">DNA helicase/exodeoxyribonuclease V, gamma subunit</fullName>
    </submittedName>
</protein>
<keyword evidence="4" id="KW-0378">Hydrolase</keyword>
<dbReference type="PANTHER" id="PTHR30591">
    <property type="entry name" value="RECBCD ENZYME SUBUNIT RECC"/>
    <property type="match status" value="1"/>
</dbReference>
<feature type="region of interest" description="Disordered" evidence="10">
    <location>
        <begin position="768"/>
        <end position="790"/>
    </location>
</feature>
<evidence type="ECO:0000256" key="2">
    <source>
        <dbReference type="ARBA" id="ARBA00022741"/>
    </source>
</evidence>
<proteinExistence type="inferred from homology"/>
<dbReference type="InterPro" id="IPR027417">
    <property type="entry name" value="P-loop_NTPase"/>
</dbReference>
<dbReference type="Gene3D" id="1.10.10.160">
    <property type="match status" value="1"/>
</dbReference>
<accession>A0A1M5AEU7</accession>
<dbReference type="Proteomes" id="UP000184076">
    <property type="component" value="Unassembled WGS sequence"/>
</dbReference>
<keyword evidence="7" id="KW-0067">ATP-binding</keyword>
<gene>
    <name evidence="12" type="ORF">SAMN02745206_01686</name>
</gene>
<evidence type="ECO:0000313" key="13">
    <source>
        <dbReference type="Proteomes" id="UP000184076"/>
    </source>
</evidence>
<dbReference type="Gene3D" id="1.10.10.990">
    <property type="match status" value="1"/>
</dbReference>
<dbReference type="Pfam" id="PF04257">
    <property type="entry name" value="Exonuc_V_gamma"/>
    <property type="match status" value="1"/>
</dbReference>
<dbReference type="InterPro" id="IPR011335">
    <property type="entry name" value="Restrct_endonuc-II-like"/>
</dbReference>
<keyword evidence="9" id="KW-0234">DNA repair</keyword>
<evidence type="ECO:0000256" key="6">
    <source>
        <dbReference type="ARBA" id="ARBA00022839"/>
    </source>
</evidence>
<dbReference type="InterPro" id="IPR013986">
    <property type="entry name" value="DExx_box_DNA_helicase_dom_sf"/>
</dbReference>
<keyword evidence="5 12" id="KW-0347">Helicase</keyword>
<keyword evidence="2" id="KW-0547">Nucleotide-binding</keyword>
<evidence type="ECO:0000259" key="11">
    <source>
        <dbReference type="Pfam" id="PF17946"/>
    </source>
</evidence>
<dbReference type="GO" id="GO:0008854">
    <property type="term" value="F:exodeoxyribonuclease V activity"/>
    <property type="evidence" value="ECO:0007669"/>
    <property type="project" value="InterPro"/>
</dbReference>
<sequence>MWRTVQSNRTERLFEAFARDISSPPPDPLEPETVVVQDMGMARWLTHRLAVTAGVAANIRFLVPADLVRTVYGAWLGLEIQPESWSRPVLTWHIFRHLPDFLDREEFADLRRYISEDPLGLKAYQLAERIAAVFDRYLVYRQEMLLSWEDGNGEGWQPVLWRRLAEAIGEPHQARLHQQFRKAAGGGRAPERPEALPRRVSLFGVNHLAPVHLEVFVRLASQLPVTLYYPNPSGAYWGDVETEKQRIRREARTGAPTSAFADDANPLMGSWAQSGKFFFDSLQKIHEETEALEEDLFEEPAPASLLGCVQHDIFHLADGRPKDPDAKQPLSGPDASIQVHACHSPMREVQALHDRIAWMLDHLPDLAPEDIVIMAPDIDVYAPYVEAVFGTRDDPRIPWNLSERKAPLEDPLLEKILEMLSLPRRRLTASDVLSLMETPAVAARFDLTPDDLARIRTWVRETGIRWGLDGERKKQWGLPADPANTWQMGLDRLFAGYALPPREIFCGRILAYPHVEAAWAECLGKLQDLLDRIAFWQETLKEAHPPSRWQELLNRLLDDFFHPEGEWEGSLRSFRRALDRFRGFADLAGMTEPVSVQVVQAHLGALLDSAPSIRRFLSGGVTFCNLVPMRTIPFRVVCLLGMNDSDFPRMDHPPQFDLAARDPQPGDRLRNREDRFLFLEALLSARDVFYVSYVGRDIRDDSERVPSVLVSELLDYLDGSRVLSDGRPPSADIVVRHPLQPFSRRLYDGSDPRLFSYDRQWLEAARTEERDETPPFFPGHTDPGNHTGTSQTVTPAQAGVHTVPEVNLEDLVRFFENPSRWFLEKALGMTPYREEDPIQDEEPFTVAGLDRYRVETDIFQAVLDGRDPEETWELLRARGVLPQGAAGKVVFRDTFRAMEEMAERAREWAGTSRKAVEVDLDLGSVRLRGWIPQVTERGLMQVRPAKIKGKDRIRLGIRHLAL</sequence>
<dbReference type="InterPro" id="IPR006697">
    <property type="entry name" value="RecC"/>
</dbReference>
<organism evidence="12 13">
    <name type="scientific">Desulfacinum infernum DSM 9756</name>
    <dbReference type="NCBI Taxonomy" id="1121391"/>
    <lineage>
        <taxon>Bacteria</taxon>
        <taxon>Pseudomonadati</taxon>
        <taxon>Thermodesulfobacteriota</taxon>
        <taxon>Syntrophobacteria</taxon>
        <taxon>Syntrophobacterales</taxon>
        <taxon>Syntrophobacteraceae</taxon>
        <taxon>Desulfacinum</taxon>
    </lineage>
</organism>
<evidence type="ECO:0000256" key="8">
    <source>
        <dbReference type="ARBA" id="ARBA00023125"/>
    </source>
</evidence>
<dbReference type="GO" id="GO:0009338">
    <property type="term" value="C:exodeoxyribonuclease V complex"/>
    <property type="evidence" value="ECO:0007669"/>
    <property type="project" value="InterPro"/>
</dbReference>
<dbReference type="EMBL" id="FQVB01000014">
    <property type="protein sequence ID" value="SHF28687.1"/>
    <property type="molecule type" value="Genomic_DNA"/>
</dbReference>
<dbReference type="NCBIfam" id="TIGR01450">
    <property type="entry name" value="recC"/>
    <property type="match status" value="1"/>
</dbReference>
<dbReference type="Pfam" id="PF17946">
    <property type="entry name" value="RecC_C"/>
    <property type="match status" value="1"/>
</dbReference>
<evidence type="ECO:0000256" key="3">
    <source>
        <dbReference type="ARBA" id="ARBA00022763"/>
    </source>
</evidence>
<dbReference type="GO" id="GO:0003677">
    <property type="term" value="F:DNA binding"/>
    <property type="evidence" value="ECO:0007669"/>
    <property type="project" value="UniProtKB-KW"/>
</dbReference>
<dbReference type="OrthoDB" id="9762834at2"/>
<dbReference type="GO" id="GO:0004386">
    <property type="term" value="F:helicase activity"/>
    <property type="evidence" value="ECO:0007669"/>
    <property type="project" value="UniProtKB-KW"/>
</dbReference>
<evidence type="ECO:0000256" key="4">
    <source>
        <dbReference type="ARBA" id="ARBA00022801"/>
    </source>
</evidence>
<dbReference type="STRING" id="1121391.SAMN02745206_01686"/>
<keyword evidence="13" id="KW-1185">Reference proteome</keyword>
<evidence type="ECO:0000313" key="12">
    <source>
        <dbReference type="EMBL" id="SHF28687.1"/>
    </source>
</evidence>
<dbReference type="Gene3D" id="3.40.50.300">
    <property type="entry name" value="P-loop containing nucleotide triphosphate hydrolases"/>
    <property type="match status" value="2"/>
</dbReference>
<dbReference type="HAMAP" id="MF_01486">
    <property type="entry name" value="RecC"/>
    <property type="match status" value="1"/>
</dbReference>